<evidence type="ECO:0000313" key="3">
    <source>
        <dbReference type="Proteomes" id="UP000515165"/>
    </source>
</evidence>
<dbReference type="Gene3D" id="2.60.220.30">
    <property type="match status" value="1"/>
</dbReference>
<evidence type="ECO:0000313" key="4">
    <source>
        <dbReference type="RefSeq" id="XP_027458290.1"/>
    </source>
</evidence>
<dbReference type="Proteomes" id="UP000515165">
    <property type="component" value="Chromosome 7"/>
</dbReference>
<dbReference type="GO" id="GO:0005042">
    <property type="term" value="F:netrin receptor activity"/>
    <property type="evidence" value="ECO:0007669"/>
    <property type="project" value="InterPro"/>
</dbReference>
<dbReference type="GO" id="GO:0043123">
    <property type="term" value="P:positive regulation of canonical NF-kappaB signal transduction"/>
    <property type="evidence" value="ECO:0007669"/>
    <property type="project" value="TreeGrafter"/>
</dbReference>
<dbReference type="InterPro" id="IPR000906">
    <property type="entry name" value="ZU5_dom"/>
</dbReference>
<dbReference type="RefSeq" id="XP_027458290.1">
    <property type="nucleotide sequence ID" value="XM_027602489.1"/>
</dbReference>
<dbReference type="FunFam" id="2.60.220.30:FF:000013">
    <property type="entry name" value="Unc-5 family C-terminal like"/>
    <property type="match status" value="1"/>
</dbReference>
<dbReference type="SMART" id="SM00218">
    <property type="entry name" value="ZU5"/>
    <property type="match status" value="1"/>
</dbReference>
<sequence>MCSHESSFQPAQLLLLVGVPVASALFLVQCLRWHCPHWLLRACWKLDSQEEPVGHPTPLPENESSRQCPPATLPEMAAFYQELHTPTQGQTIIRQLMHKLLVFSAREVDHRGGCLMLQDMGISLLIPPGAVAVGRQERVSLILVWDLLDAPSLSRVQGLVSPVVACGPHGASFLKPCTLTFKHCAQEPSHARTYSSNTTLLDAKAWRPLGRPGAHTSRDECRIQVSHFSLYTCVLEAPAGRDARKWLQLAVFCSPLAPAQSHLQLRIYFLNNTPCALQWAMANEQPHGGRLRGPCQLFDFTGARGDQCLKLKYISEAPGMTPATESASSNTCGRLPFLKPSALPPPQVGRMWMRAVASWFPISTSGMGSAPSAPSASGEKQPMRTRTALHLPVRSSSPCTPSRMAWRPSTWKSSDSRHQRRNPGQHHPLSLSHPHATGCLQSSLSNCRCCWNQTASQAMTGVGWPPTWGSVA</sequence>
<gene>
    <name evidence="4 5" type="primary">UNC5CL</name>
</gene>
<keyword evidence="3" id="KW-1185">Reference proteome</keyword>
<dbReference type="Pfam" id="PF00791">
    <property type="entry name" value="ZU5"/>
    <property type="match status" value="1"/>
</dbReference>
<evidence type="ECO:0000256" key="1">
    <source>
        <dbReference type="SAM" id="MobiDB-lite"/>
    </source>
</evidence>
<reference evidence="4 5" key="1">
    <citation type="submission" date="2025-04" db="UniProtKB">
        <authorList>
            <consortium name="RefSeq"/>
        </authorList>
    </citation>
    <scope>IDENTIFICATION</scope>
    <source>
        <tissue evidence="4 5">Blood</tissue>
    </source>
</reference>
<dbReference type="CTD" id="222643"/>
<dbReference type="Pfam" id="PF17217">
    <property type="entry name" value="UPA"/>
    <property type="match status" value="1"/>
</dbReference>
<dbReference type="GeneID" id="113926998"/>
<dbReference type="InterPro" id="IPR037936">
    <property type="entry name" value="UNC5A-D"/>
</dbReference>
<feature type="region of interest" description="Disordered" evidence="1">
    <location>
        <begin position="393"/>
        <end position="432"/>
    </location>
</feature>
<evidence type="ECO:0000259" key="2">
    <source>
        <dbReference type="PROSITE" id="PS51145"/>
    </source>
</evidence>
<proteinExistence type="predicted"/>
<evidence type="ECO:0000313" key="5">
    <source>
        <dbReference type="RefSeq" id="XP_027458291.1"/>
    </source>
</evidence>
<dbReference type="PANTHER" id="PTHR12582:SF41">
    <property type="entry name" value="UNC5C-LIKE PROTEIN"/>
    <property type="match status" value="1"/>
</dbReference>
<dbReference type="RefSeq" id="XP_027458291.1">
    <property type="nucleotide sequence ID" value="XM_027602490.1"/>
</dbReference>
<organism evidence="3 4">
    <name type="scientific">Zalophus californianus</name>
    <name type="common">California sealion</name>
    <dbReference type="NCBI Taxonomy" id="9704"/>
    <lineage>
        <taxon>Eukaryota</taxon>
        <taxon>Metazoa</taxon>
        <taxon>Chordata</taxon>
        <taxon>Craniata</taxon>
        <taxon>Vertebrata</taxon>
        <taxon>Euteleostomi</taxon>
        <taxon>Mammalia</taxon>
        <taxon>Eutheria</taxon>
        <taxon>Laurasiatheria</taxon>
        <taxon>Carnivora</taxon>
        <taxon>Caniformia</taxon>
        <taxon>Pinnipedia</taxon>
        <taxon>Otariidae</taxon>
        <taxon>Zalophus</taxon>
    </lineage>
</organism>
<feature type="domain" description="ZU5" evidence="2">
    <location>
        <begin position="102"/>
        <end position="237"/>
    </location>
</feature>
<accession>A0A6J2DPE9</accession>
<name>A0A6J2DPE9_ZALCA</name>
<dbReference type="InterPro" id="IPR033772">
    <property type="entry name" value="UPA"/>
</dbReference>
<dbReference type="PANTHER" id="PTHR12582">
    <property type="entry name" value="NETRIN RECEPTOR UNC5"/>
    <property type="match status" value="1"/>
</dbReference>
<protein>
    <submittedName>
        <fullName evidence="4 5">UNC5C-like protein isoform X3</fullName>
    </submittedName>
</protein>
<dbReference type="PROSITE" id="PS51145">
    <property type="entry name" value="ZU5"/>
    <property type="match status" value="1"/>
</dbReference>
<dbReference type="GO" id="GO:0046330">
    <property type="term" value="P:positive regulation of JNK cascade"/>
    <property type="evidence" value="ECO:0007669"/>
    <property type="project" value="TreeGrafter"/>
</dbReference>
<dbReference type="GO" id="GO:0016020">
    <property type="term" value="C:membrane"/>
    <property type="evidence" value="ECO:0007669"/>
    <property type="project" value="InterPro"/>
</dbReference>
<dbReference type="AlphaFoldDB" id="A0A6J2DPE9"/>